<sequence length="150" mass="17303">MRPNSIRYVETVKRTSGAVLYYARRYRGGTRIRLPDDPESQEFLMAYGAAMAKLSQVTSPLPRKTMNSHSIGWLICTYMDSSQFNRLASSTQKYQRYAFKRISALYEHTRFSKLTSKQIKLDMEAFQTTPEAANAFLKTLKKSHQVGHSY</sequence>
<keyword evidence="2" id="KW-1185">Reference proteome</keyword>
<proteinExistence type="predicted"/>
<dbReference type="Proteomes" id="UP000680706">
    <property type="component" value="Chromosome"/>
</dbReference>
<name>A0ABX8AQL1_9HYPH</name>
<gene>
    <name evidence="1" type="ORF">KGB56_00250</name>
</gene>
<evidence type="ECO:0000313" key="2">
    <source>
        <dbReference type="Proteomes" id="UP000680706"/>
    </source>
</evidence>
<reference evidence="1 2" key="1">
    <citation type="journal article" date="2021" name="Angew. Chem. Int. Ed. Engl.">
        <title>A novel family of nonribosomal peptides modulate collective behavior in Pseudovibrio bacteria isolated from marine sponges.</title>
        <authorList>
            <person name="Ioca L.P."/>
            <person name="Dai Y."/>
            <person name="Kunakom S."/>
            <person name="Diaz-Espinosa J."/>
            <person name="Krunic A."/>
            <person name="Crnkovic C.M."/>
            <person name="Orjala J."/>
            <person name="Sanchez L.M."/>
            <person name="Ferreira A.G."/>
            <person name="Berlinck R.G.S."/>
            <person name="Eustaquio A.S."/>
        </authorList>
    </citation>
    <scope>NUCLEOTIDE SEQUENCE [LARGE SCALE GENOMIC DNA]</scope>
    <source>
        <strain evidence="1 2">Ab134</strain>
    </source>
</reference>
<organism evidence="1 2">
    <name type="scientific">Pseudovibrio brasiliensis</name>
    <dbReference type="NCBI Taxonomy" id="1898042"/>
    <lineage>
        <taxon>Bacteria</taxon>
        <taxon>Pseudomonadati</taxon>
        <taxon>Pseudomonadota</taxon>
        <taxon>Alphaproteobacteria</taxon>
        <taxon>Hyphomicrobiales</taxon>
        <taxon>Stappiaceae</taxon>
        <taxon>Pseudovibrio</taxon>
    </lineage>
</organism>
<dbReference type="RefSeq" id="WP_075701028.1">
    <property type="nucleotide sequence ID" value="NZ_CP074126.1"/>
</dbReference>
<dbReference type="EMBL" id="CP074126">
    <property type="protein sequence ID" value="QUS55956.1"/>
    <property type="molecule type" value="Genomic_DNA"/>
</dbReference>
<protein>
    <submittedName>
        <fullName evidence="1">Uncharacterized protein</fullName>
    </submittedName>
</protein>
<accession>A0ABX8AQL1</accession>
<evidence type="ECO:0000313" key="1">
    <source>
        <dbReference type="EMBL" id="QUS55956.1"/>
    </source>
</evidence>